<evidence type="ECO:0000313" key="4">
    <source>
        <dbReference type="Proteomes" id="UP000282551"/>
    </source>
</evidence>
<dbReference type="Pfam" id="PF03703">
    <property type="entry name" value="bPH_2"/>
    <property type="match status" value="2"/>
</dbReference>
<keyword evidence="1" id="KW-0472">Membrane</keyword>
<dbReference type="AlphaFoldDB" id="A0A3S5EIN5"/>
<keyword evidence="1" id="KW-1133">Transmembrane helix</keyword>
<accession>A0A3S5EIN5</accession>
<dbReference type="InterPro" id="IPR005182">
    <property type="entry name" value="YdbS-like_PH"/>
</dbReference>
<feature type="domain" description="YdbS-like PH" evidence="2">
    <location>
        <begin position="394"/>
        <end position="460"/>
    </location>
</feature>
<proteinExistence type="predicted"/>
<feature type="transmembrane region" description="Helical" evidence="1">
    <location>
        <begin position="374"/>
        <end position="390"/>
    </location>
</feature>
<protein>
    <submittedName>
        <fullName evidence="3">Membrane-flanked domain protein</fullName>
    </submittedName>
</protein>
<keyword evidence="4" id="KW-1185">Reference proteome</keyword>
<evidence type="ECO:0000313" key="3">
    <source>
        <dbReference type="EMBL" id="VEG49828.1"/>
    </source>
</evidence>
<dbReference type="RefSeq" id="WP_126335455.1">
    <property type="nucleotide sequence ID" value="NZ_AP022604.1"/>
</dbReference>
<name>A0A3S5EIN5_MYCCI</name>
<organism evidence="3 4">
    <name type="scientific">Mycolicibacterium chitae</name>
    <name type="common">Mycobacterium chitae</name>
    <dbReference type="NCBI Taxonomy" id="1792"/>
    <lineage>
        <taxon>Bacteria</taxon>
        <taxon>Bacillati</taxon>
        <taxon>Actinomycetota</taxon>
        <taxon>Actinomycetes</taxon>
        <taxon>Mycobacteriales</taxon>
        <taxon>Mycobacteriaceae</taxon>
        <taxon>Mycolicibacterium</taxon>
    </lineage>
</organism>
<gene>
    <name evidence="3" type="ORF">NCTC10485_04140</name>
</gene>
<dbReference type="OrthoDB" id="4121259at2"/>
<evidence type="ECO:0000259" key="2">
    <source>
        <dbReference type="Pfam" id="PF03703"/>
    </source>
</evidence>
<feature type="transmembrane region" description="Helical" evidence="1">
    <location>
        <begin position="213"/>
        <end position="235"/>
    </location>
</feature>
<dbReference type="PANTHER" id="PTHR34473:SF2">
    <property type="entry name" value="UPF0699 TRANSMEMBRANE PROTEIN YDBT"/>
    <property type="match status" value="1"/>
</dbReference>
<keyword evidence="1" id="KW-0812">Transmembrane</keyword>
<feature type="transmembrane region" description="Helical" evidence="1">
    <location>
        <begin position="347"/>
        <end position="368"/>
    </location>
</feature>
<feature type="transmembrane region" description="Helical" evidence="1">
    <location>
        <begin position="173"/>
        <end position="193"/>
    </location>
</feature>
<dbReference type="PIRSF" id="PIRSF026631">
    <property type="entry name" value="UCP026631"/>
    <property type="match status" value="1"/>
</dbReference>
<feature type="transmembrane region" description="Helical" evidence="1">
    <location>
        <begin position="44"/>
        <end position="61"/>
    </location>
</feature>
<feature type="domain" description="YdbS-like PH" evidence="2">
    <location>
        <begin position="60"/>
        <end position="139"/>
    </location>
</feature>
<dbReference type="EMBL" id="LR134355">
    <property type="protein sequence ID" value="VEG49828.1"/>
    <property type="molecule type" value="Genomic_DNA"/>
</dbReference>
<dbReference type="InterPro" id="IPR014529">
    <property type="entry name" value="UCP026631"/>
</dbReference>
<sequence>MNPTDWQRLSPRMLLVHPVHELLRQIPLLIGSIVLGSATENPVWLLLGVGVIVSLGLARWFTTTYRIDEHDVSLRTGVLQRNSLSVPRNRIRSVQTEARLLHRLLGLTVLRVSTGQEARGDNAFELDAVETQQVERLRAVLLADAVQADPGRPAAAETVLASWKPAWLRYSPLSWSGLLTIAAGFGLIYQAGFGAALQESTAVQTGLDAAERIGAAATVAVVVGVVVLASVVLAVGRSLLTYGNLVLTHRVDTLHLTHGLVRVREHTYDLRRLRGGTLREPLLVRLMGGARLDAVMTGVAGVGESSLLLPPCPAETAQRVLTGLVGRGDVVTGPLVAHGPAAVRRRWFRALVVPVVAGVALAVCAGWVGVPGWVWPLWVAFGGLSVWLAIDRVRALGHRVDDRWLVARSGSVERRRDCVQTAGIIGWTVRQTYFQRRAGVATLVAATAAGTKRYVVVDVPAEWAWTVAATASPWVARSVWAHT</sequence>
<evidence type="ECO:0000256" key="1">
    <source>
        <dbReference type="SAM" id="Phobius"/>
    </source>
</evidence>
<dbReference type="PANTHER" id="PTHR34473">
    <property type="entry name" value="UPF0699 TRANSMEMBRANE PROTEIN YDBS"/>
    <property type="match status" value="1"/>
</dbReference>
<reference evidence="3 4" key="1">
    <citation type="submission" date="2018-12" db="EMBL/GenBank/DDBJ databases">
        <authorList>
            <consortium name="Pathogen Informatics"/>
        </authorList>
    </citation>
    <scope>NUCLEOTIDE SEQUENCE [LARGE SCALE GENOMIC DNA]</scope>
    <source>
        <strain evidence="3 4">NCTC10485</strain>
    </source>
</reference>
<dbReference type="Proteomes" id="UP000282551">
    <property type="component" value="Chromosome"/>
</dbReference>